<evidence type="ECO:0000256" key="4">
    <source>
        <dbReference type="ARBA" id="ARBA00004496"/>
    </source>
</evidence>
<dbReference type="PANTHER" id="PTHR10954">
    <property type="entry name" value="RIBONUCLEASE H2 SUBUNIT A"/>
    <property type="match status" value="1"/>
</dbReference>
<dbReference type="InterPro" id="IPR024567">
    <property type="entry name" value="RNase_HII/HIII_dom"/>
</dbReference>
<evidence type="ECO:0000256" key="11">
    <source>
        <dbReference type="ARBA" id="ARBA00022759"/>
    </source>
</evidence>
<dbReference type="SUPFAM" id="SSF53098">
    <property type="entry name" value="Ribonuclease H-like"/>
    <property type="match status" value="1"/>
</dbReference>
<dbReference type="Gene3D" id="3.30.420.10">
    <property type="entry name" value="Ribonuclease H-like superfamily/Ribonuclease H"/>
    <property type="match status" value="1"/>
</dbReference>
<keyword evidence="13 14" id="KW-0464">Manganese</keyword>
<comment type="cofactor">
    <cofactor evidence="14 15">
        <name>Mn(2+)</name>
        <dbReference type="ChEBI" id="CHEBI:29035"/>
    </cofactor>
    <cofactor evidence="14 15">
        <name>Mg(2+)</name>
        <dbReference type="ChEBI" id="CHEBI:18420"/>
    </cofactor>
    <text evidence="14 15">Manganese or magnesium. Binds 1 divalent metal ion per monomer in the absence of substrate. May bind a second metal ion after substrate binding.</text>
</comment>
<reference evidence="19 20" key="1">
    <citation type="submission" date="2020-08" db="EMBL/GenBank/DDBJ databases">
        <title>Genomic Encyclopedia of Type Strains, Phase IV (KMG-IV): sequencing the most valuable type-strain genomes for metagenomic binning, comparative biology and taxonomic classification.</title>
        <authorList>
            <person name="Goeker M."/>
        </authorList>
    </citation>
    <scope>NUCLEOTIDE SEQUENCE [LARGE SCALE GENOMIC DNA]</scope>
    <source>
        <strain evidence="19 20">DSM 102238</strain>
    </source>
</reference>
<dbReference type="HAMAP" id="MF_00052_B">
    <property type="entry name" value="RNase_HII_B"/>
    <property type="match status" value="1"/>
</dbReference>
<proteinExistence type="inferred from homology"/>
<keyword evidence="11 14" id="KW-0255">Endonuclease</keyword>
<keyword evidence="12 14" id="KW-0378">Hydrolase</keyword>
<evidence type="ECO:0000256" key="5">
    <source>
        <dbReference type="ARBA" id="ARBA00007383"/>
    </source>
</evidence>
<dbReference type="CDD" id="cd07182">
    <property type="entry name" value="RNase_HII_bacteria_HII_like"/>
    <property type="match status" value="1"/>
</dbReference>
<dbReference type="PANTHER" id="PTHR10954:SF18">
    <property type="entry name" value="RIBONUCLEASE HII"/>
    <property type="match status" value="1"/>
</dbReference>
<evidence type="ECO:0000256" key="1">
    <source>
        <dbReference type="ARBA" id="ARBA00000077"/>
    </source>
</evidence>
<dbReference type="PROSITE" id="PS51975">
    <property type="entry name" value="RNASE_H_2"/>
    <property type="match status" value="1"/>
</dbReference>
<dbReference type="GO" id="GO:0030145">
    <property type="term" value="F:manganese ion binding"/>
    <property type="evidence" value="ECO:0007669"/>
    <property type="project" value="UniProtKB-UniRule"/>
</dbReference>
<dbReference type="AlphaFoldDB" id="A0A7W6H2U4"/>
<dbReference type="GO" id="GO:0032299">
    <property type="term" value="C:ribonuclease H2 complex"/>
    <property type="evidence" value="ECO:0007669"/>
    <property type="project" value="TreeGrafter"/>
</dbReference>
<comment type="caution">
    <text evidence="19">The sequence shown here is derived from an EMBL/GenBank/DDBJ whole genome shotgun (WGS) entry which is preliminary data.</text>
</comment>
<evidence type="ECO:0000256" key="6">
    <source>
        <dbReference type="ARBA" id="ARBA00012180"/>
    </source>
</evidence>
<evidence type="ECO:0000256" key="12">
    <source>
        <dbReference type="ARBA" id="ARBA00022801"/>
    </source>
</evidence>
<keyword evidence="9 14" id="KW-0540">Nuclease</keyword>
<feature type="binding site" evidence="14 15">
    <location>
        <position position="153"/>
    </location>
    <ligand>
        <name>a divalent metal cation</name>
        <dbReference type="ChEBI" id="CHEBI:60240"/>
    </ligand>
</feature>
<dbReference type="GO" id="GO:0004523">
    <property type="term" value="F:RNA-DNA hybrid ribonuclease activity"/>
    <property type="evidence" value="ECO:0007669"/>
    <property type="project" value="UniProtKB-UniRule"/>
</dbReference>
<evidence type="ECO:0000256" key="8">
    <source>
        <dbReference type="ARBA" id="ARBA00022490"/>
    </source>
</evidence>
<dbReference type="NCBIfam" id="NF000595">
    <property type="entry name" value="PRK00015.1-3"/>
    <property type="match status" value="1"/>
</dbReference>
<evidence type="ECO:0000259" key="18">
    <source>
        <dbReference type="PROSITE" id="PS51975"/>
    </source>
</evidence>
<comment type="catalytic activity">
    <reaction evidence="1 14 15 16">
        <text>Endonucleolytic cleavage to 5'-phosphomonoester.</text>
        <dbReference type="EC" id="3.1.26.4"/>
    </reaction>
</comment>
<dbReference type="GO" id="GO:0006298">
    <property type="term" value="P:mismatch repair"/>
    <property type="evidence" value="ECO:0007669"/>
    <property type="project" value="TreeGrafter"/>
</dbReference>
<comment type="cofactor">
    <cofactor evidence="2">
        <name>Mg(2+)</name>
        <dbReference type="ChEBI" id="CHEBI:18420"/>
    </cofactor>
</comment>
<dbReference type="Pfam" id="PF01351">
    <property type="entry name" value="RNase_HII"/>
    <property type="match status" value="1"/>
</dbReference>
<dbReference type="InterPro" id="IPR022898">
    <property type="entry name" value="RNase_HII"/>
</dbReference>
<feature type="compositionally biased region" description="Low complexity" evidence="17">
    <location>
        <begin position="25"/>
        <end position="38"/>
    </location>
</feature>
<dbReference type="Proteomes" id="UP000542776">
    <property type="component" value="Unassembled WGS sequence"/>
</dbReference>
<name>A0A7W6H2U4_9HYPH</name>
<organism evidence="19 20">
    <name type="scientific">Aureimonas pseudogalii</name>
    <dbReference type="NCBI Taxonomy" id="1744844"/>
    <lineage>
        <taxon>Bacteria</taxon>
        <taxon>Pseudomonadati</taxon>
        <taxon>Pseudomonadota</taxon>
        <taxon>Alphaproteobacteria</taxon>
        <taxon>Hyphomicrobiales</taxon>
        <taxon>Aurantimonadaceae</taxon>
        <taxon>Aureimonas</taxon>
    </lineage>
</organism>
<comment type="function">
    <text evidence="3 14 16">Endonuclease that specifically degrades the RNA of RNA-DNA hybrids.</text>
</comment>
<keyword evidence="8 14" id="KW-0963">Cytoplasm</keyword>
<dbReference type="EC" id="3.1.26.4" evidence="6 14"/>
<feature type="domain" description="RNase H type-2" evidence="18">
    <location>
        <begin position="56"/>
        <end position="245"/>
    </location>
</feature>
<dbReference type="GO" id="GO:0005737">
    <property type="term" value="C:cytoplasm"/>
    <property type="evidence" value="ECO:0007669"/>
    <property type="project" value="UniProtKB-SubCell"/>
</dbReference>
<evidence type="ECO:0000256" key="13">
    <source>
        <dbReference type="ARBA" id="ARBA00023211"/>
    </source>
</evidence>
<evidence type="ECO:0000256" key="16">
    <source>
        <dbReference type="RuleBase" id="RU003515"/>
    </source>
</evidence>
<dbReference type="GO" id="GO:0043137">
    <property type="term" value="P:DNA replication, removal of RNA primer"/>
    <property type="evidence" value="ECO:0007669"/>
    <property type="project" value="TreeGrafter"/>
</dbReference>
<feature type="binding site" evidence="14 15">
    <location>
        <position position="62"/>
    </location>
    <ligand>
        <name>a divalent metal cation</name>
        <dbReference type="ChEBI" id="CHEBI:60240"/>
    </ligand>
</feature>
<evidence type="ECO:0000256" key="7">
    <source>
        <dbReference type="ARBA" id="ARBA00019179"/>
    </source>
</evidence>
<evidence type="ECO:0000313" key="20">
    <source>
        <dbReference type="Proteomes" id="UP000542776"/>
    </source>
</evidence>
<accession>A0A7W6H2U4</accession>
<evidence type="ECO:0000256" key="17">
    <source>
        <dbReference type="SAM" id="MobiDB-lite"/>
    </source>
</evidence>
<dbReference type="InterPro" id="IPR012337">
    <property type="entry name" value="RNaseH-like_sf"/>
</dbReference>
<feature type="region of interest" description="Disordered" evidence="17">
    <location>
        <begin position="1"/>
        <end position="39"/>
    </location>
</feature>
<evidence type="ECO:0000256" key="9">
    <source>
        <dbReference type="ARBA" id="ARBA00022722"/>
    </source>
</evidence>
<dbReference type="RefSeq" id="WP_246392594.1">
    <property type="nucleotide sequence ID" value="NZ_JACIEK010000001.1"/>
</dbReference>
<keyword evidence="10 14" id="KW-0479">Metal-binding</keyword>
<evidence type="ECO:0000256" key="15">
    <source>
        <dbReference type="PROSITE-ProRule" id="PRU01319"/>
    </source>
</evidence>
<evidence type="ECO:0000256" key="2">
    <source>
        <dbReference type="ARBA" id="ARBA00001946"/>
    </source>
</evidence>
<dbReference type="EMBL" id="JACIEK010000001">
    <property type="protein sequence ID" value="MBB3996452.1"/>
    <property type="molecule type" value="Genomic_DNA"/>
</dbReference>
<dbReference type="GO" id="GO:0003723">
    <property type="term" value="F:RNA binding"/>
    <property type="evidence" value="ECO:0007669"/>
    <property type="project" value="UniProtKB-UniRule"/>
</dbReference>
<keyword evidence="20" id="KW-1185">Reference proteome</keyword>
<dbReference type="InterPro" id="IPR036397">
    <property type="entry name" value="RNaseH_sf"/>
</dbReference>
<evidence type="ECO:0000256" key="10">
    <source>
        <dbReference type="ARBA" id="ARBA00022723"/>
    </source>
</evidence>
<sequence>MRESRRNMARRSSDSPAPSRPPARPAAAGPVARAKTPAKPGPDFALETALLGTGLHFVVGIDEAGRGPLAGPVVASAVLLDPAAIPDGLDDSKALSAADRERLFAEILRTATVSIASASAGEIDRINIRQATLAAMRRALAGLPDRPCHALIDGRDVPSLLGCAATAVIGGDARSLSVAAASIVAKVTRDRMMKRLCQAFPVYGFGQHMGYGTPFHLEALARHGPCRHHRTSFSPVRQHPLPFAS</sequence>
<evidence type="ECO:0000256" key="14">
    <source>
        <dbReference type="HAMAP-Rule" id="MF_00052"/>
    </source>
</evidence>
<protein>
    <recommendedName>
        <fullName evidence="7 14">Ribonuclease HII</fullName>
        <shortName evidence="14">RNase HII</shortName>
        <ecNumber evidence="6 14">3.1.26.4</ecNumber>
    </recommendedName>
</protein>
<evidence type="ECO:0000313" key="19">
    <source>
        <dbReference type="EMBL" id="MBB3996452.1"/>
    </source>
</evidence>
<feature type="binding site" evidence="14 15">
    <location>
        <position position="63"/>
    </location>
    <ligand>
        <name>a divalent metal cation</name>
        <dbReference type="ChEBI" id="CHEBI:60240"/>
    </ligand>
</feature>
<comment type="similarity">
    <text evidence="5 14 16">Belongs to the RNase HII family.</text>
</comment>
<dbReference type="InterPro" id="IPR001352">
    <property type="entry name" value="RNase_HII/HIII"/>
</dbReference>
<comment type="subcellular location">
    <subcellularLocation>
        <location evidence="4 14">Cytoplasm</location>
    </subcellularLocation>
</comment>
<evidence type="ECO:0000256" key="3">
    <source>
        <dbReference type="ARBA" id="ARBA00004065"/>
    </source>
</evidence>
<gene>
    <name evidence="14" type="primary">rnhB</name>
    <name evidence="19" type="ORF">GGR04_000273</name>
</gene>